<evidence type="ECO:0000256" key="4">
    <source>
        <dbReference type="PIRSR" id="PIRSR005739-1"/>
    </source>
</evidence>
<evidence type="ECO:0000256" key="1">
    <source>
        <dbReference type="ARBA" id="ARBA00022603"/>
    </source>
</evidence>
<feature type="domain" description="O-methyltransferase dimerisation" evidence="6">
    <location>
        <begin position="27"/>
        <end position="109"/>
    </location>
</feature>
<dbReference type="InterPro" id="IPR036388">
    <property type="entry name" value="WH-like_DNA-bd_sf"/>
</dbReference>
<reference evidence="7 8" key="1">
    <citation type="journal article" date="2017" name="Nature">
        <title>The Apostasia genome and the evolution of orchids.</title>
        <authorList>
            <person name="Zhang G.Q."/>
            <person name="Liu K.W."/>
            <person name="Li Z."/>
            <person name="Lohaus R."/>
            <person name="Hsiao Y.Y."/>
            <person name="Niu S.C."/>
            <person name="Wang J.Y."/>
            <person name="Lin Y.C."/>
            <person name="Xu Q."/>
            <person name="Chen L.J."/>
            <person name="Yoshida K."/>
            <person name="Fujiwara S."/>
            <person name="Wang Z.W."/>
            <person name="Zhang Y.Q."/>
            <person name="Mitsuda N."/>
            <person name="Wang M."/>
            <person name="Liu G.H."/>
            <person name="Pecoraro L."/>
            <person name="Huang H.X."/>
            <person name="Xiao X.J."/>
            <person name="Lin M."/>
            <person name="Wu X.Y."/>
            <person name="Wu W.L."/>
            <person name="Chen Y.Y."/>
            <person name="Chang S.B."/>
            <person name="Sakamoto S."/>
            <person name="Ohme-Takagi M."/>
            <person name="Yagi M."/>
            <person name="Zeng S.J."/>
            <person name="Shen C.Y."/>
            <person name="Yeh C.M."/>
            <person name="Luo Y.B."/>
            <person name="Tsai W.C."/>
            <person name="Van de Peer Y."/>
            <person name="Liu Z.J."/>
        </authorList>
    </citation>
    <scope>NUCLEOTIDE SEQUENCE [LARGE SCALE GENOMIC DNA]</scope>
    <source>
        <strain evidence="8">cv. Shenzhen</strain>
        <tissue evidence="7">Stem</tissue>
    </source>
</reference>
<organism evidence="7 8">
    <name type="scientific">Apostasia shenzhenica</name>
    <dbReference type="NCBI Taxonomy" id="1088818"/>
    <lineage>
        <taxon>Eukaryota</taxon>
        <taxon>Viridiplantae</taxon>
        <taxon>Streptophyta</taxon>
        <taxon>Embryophyta</taxon>
        <taxon>Tracheophyta</taxon>
        <taxon>Spermatophyta</taxon>
        <taxon>Magnoliopsida</taxon>
        <taxon>Liliopsida</taxon>
        <taxon>Asparagales</taxon>
        <taxon>Orchidaceae</taxon>
        <taxon>Apostasioideae</taxon>
        <taxon>Apostasia</taxon>
    </lineage>
</organism>
<dbReference type="STRING" id="1088818.A0A2H9ZXW7"/>
<dbReference type="EMBL" id="KZ452995">
    <property type="protein sequence ID" value="PKA48134.1"/>
    <property type="molecule type" value="Genomic_DNA"/>
</dbReference>
<keyword evidence="3" id="KW-0949">S-adenosyl-L-methionine</keyword>
<keyword evidence="8" id="KW-1185">Reference proteome</keyword>
<keyword evidence="1 7" id="KW-0489">Methyltransferase</keyword>
<dbReference type="PIRSF" id="PIRSF005739">
    <property type="entry name" value="O-mtase"/>
    <property type="match status" value="1"/>
</dbReference>
<dbReference type="GO" id="GO:0046983">
    <property type="term" value="F:protein dimerization activity"/>
    <property type="evidence" value="ECO:0007669"/>
    <property type="project" value="InterPro"/>
</dbReference>
<protein>
    <submittedName>
        <fullName evidence="7">Trans-resveratrol di-O-methyltransferase</fullName>
        <ecNumber evidence="7">2.1.1.240</ecNumber>
    </submittedName>
</protein>
<dbReference type="OrthoDB" id="757282at2759"/>
<feature type="domain" description="O-methyltransferase C-terminal" evidence="5">
    <location>
        <begin position="159"/>
        <end position="342"/>
    </location>
</feature>
<proteinExistence type="predicted"/>
<evidence type="ECO:0000313" key="8">
    <source>
        <dbReference type="Proteomes" id="UP000236161"/>
    </source>
</evidence>
<dbReference type="InterPro" id="IPR029063">
    <property type="entry name" value="SAM-dependent_MTases_sf"/>
</dbReference>
<evidence type="ECO:0000256" key="3">
    <source>
        <dbReference type="ARBA" id="ARBA00022691"/>
    </source>
</evidence>
<dbReference type="AlphaFoldDB" id="A0A2H9ZXW7"/>
<name>A0A2H9ZXW7_9ASPA</name>
<dbReference type="GO" id="GO:0102303">
    <property type="term" value="F:resveratrol 3,5-O-dimethyltransferase activity"/>
    <property type="evidence" value="ECO:0007669"/>
    <property type="project" value="UniProtKB-EC"/>
</dbReference>
<sequence>MARATETTGVLAGEDDLHCLIFVRNCISGMVDTMVLYCAVKLQIFDAIYRHGGRPVSLPELAAALPGKVVRQPNLRRVMRYLTHMRLINGGCNEAGEFYTLTLAASSYLRVESEKSLVPLLKLNMEGGLTELLCALDACVTGERGSDMPAVELPERESFYSMASKDLALGKMFDDAMTAMVRRTAEAVVEGCPAVFEGLKTMVDVGGGEGVVAAAIARAFPAMRCVVLEQAHVVEKAPAREGVEFVAGDMFVSLPQADALLFTRILHNWSDEKVLEILKLCREVVSKNNGKVIIVEIVISDFEDDRILEKVKLAQDIKMMVRFEGKERTKNEWKNLLSKANFNNYSFTPLMALEHLIEASL</sequence>
<dbReference type="Gene3D" id="1.10.10.10">
    <property type="entry name" value="Winged helix-like DNA-binding domain superfamily/Winged helix DNA-binding domain"/>
    <property type="match status" value="1"/>
</dbReference>
<dbReference type="PANTHER" id="PTHR11746">
    <property type="entry name" value="O-METHYLTRANSFERASE"/>
    <property type="match status" value="1"/>
</dbReference>
<dbReference type="GO" id="GO:0008171">
    <property type="term" value="F:O-methyltransferase activity"/>
    <property type="evidence" value="ECO:0007669"/>
    <property type="project" value="InterPro"/>
</dbReference>
<dbReference type="InterPro" id="IPR036390">
    <property type="entry name" value="WH_DNA-bd_sf"/>
</dbReference>
<dbReference type="Pfam" id="PF08100">
    <property type="entry name" value="Dimerisation"/>
    <property type="match status" value="1"/>
</dbReference>
<dbReference type="Pfam" id="PF00891">
    <property type="entry name" value="Methyltransf_2"/>
    <property type="match status" value="1"/>
</dbReference>
<evidence type="ECO:0000256" key="2">
    <source>
        <dbReference type="ARBA" id="ARBA00022679"/>
    </source>
</evidence>
<dbReference type="SUPFAM" id="SSF46785">
    <property type="entry name" value="Winged helix' DNA-binding domain"/>
    <property type="match status" value="1"/>
</dbReference>
<dbReference type="EC" id="2.1.1.240" evidence="7"/>
<dbReference type="Proteomes" id="UP000236161">
    <property type="component" value="Unassembled WGS sequence"/>
</dbReference>
<evidence type="ECO:0000259" key="6">
    <source>
        <dbReference type="Pfam" id="PF08100"/>
    </source>
</evidence>
<dbReference type="PROSITE" id="PS51683">
    <property type="entry name" value="SAM_OMT_II"/>
    <property type="match status" value="1"/>
</dbReference>
<evidence type="ECO:0000313" key="7">
    <source>
        <dbReference type="EMBL" id="PKA48134.1"/>
    </source>
</evidence>
<dbReference type="InterPro" id="IPR001077">
    <property type="entry name" value="COMT_C"/>
</dbReference>
<dbReference type="GO" id="GO:0032259">
    <property type="term" value="P:methylation"/>
    <property type="evidence" value="ECO:0007669"/>
    <property type="project" value="UniProtKB-KW"/>
</dbReference>
<dbReference type="Gene3D" id="3.40.50.150">
    <property type="entry name" value="Vaccinia Virus protein VP39"/>
    <property type="match status" value="1"/>
</dbReference>
<dbReference type="SUPFAM" id="SSF53335">
    <property type="entry name" value="S-adenosyl-L-methionine-dependent methyltransferases"/>
    <property type="match status" value="1"/>
</dbReference>
<gene>
    <name evidence="7" type="primary">ROMT</name>
    <name evidence="7" type="ORF">AXF42_Ash021834</name>
</gene>
<evidence type="ECO:0000259" key="5">
    <source>
        <dbReference type="Pfam" id="PF00891"/>
    </source>
</evidence>
<feature type="active site" description="Proton acceptor" evidence="4">
    <location>
        <position position="267"/>
    </location>
</feature>
<accession>A0A2H9ZXW7</accession>
<dbReference type="InterPro" id="IPR012967">
    <property type="entry name" value="COMT_dimerisation"/>
</dbReference>
<keyword evidence="2 7" id="KW-0808">Transferase</keyword>
<dbReference type="InterPro" id="IPR016461">
    <property type="entry name" value="COMT-like"/>
</dbReference>